<dbReference type="FunFam" id="2.20.25.80:FF:000005">
    <property type="entry name" value="probable WRKY transcription factor 14"/>
    <property type="match status" value="1"/>
</dbReference>
<gene>
    <name evidence="10" type="ORF">OLC1_LOCUS1869</name>
</gene>
<evidence type="ECO:0000256" key="3">
    <source>
        <dbReference type="ARBA" id="ARBA00023125"/>
    </source>
</evidence>
<feature type="compositionally biased region" description="Polar residues" evidence="8">
    <location>
        <begin position="199"/>
        <end position="209"/>
    </location>
</feature>
<feature type="region of interest" description="Disordered" evidence="8">
    <location>
        <begin position="196"/>
        <end position="220"/>
    </location>
</feature>
<feature type="region of interest" description="Disordered" evidence="8">
    <location>
        <begin position="267"/>
        <end position="371"/>
    </location>
</feature>
<dbReference type="EMBL" id="OX459118">
    <property type="protein sequence ID" value="CAI9089539.1"/>
    <property type="molecule type" value="Genomic_DNA"/>
</dbReference>
<keyword evidence="3" id="KW-0238">DNA-binding</keyword>
<evidence type="ECO:0000256" key="8">
    <source>
        <dbReference type="SAM" id="MobiDB-lite"/>
    </source>
</evidence>
<dbReference type="GO" id="GO:0000976">
    <property type="term" value="F:transcription cis-regulatory region binding"/>
    <property type="evidence" value="ECO:0007669"/>
    <property type="project" value="TreeGrafter"/>
</dbReference>
<evidence type="ECO:0000256" key="4">
    <source>
        <dbReference type="ARBA" id="ARBA00023163"/>
    </source>
</evidence>
<protein>
    <submittedName>
        <fullName evidence="10">OLC1v1024127C1</fullName>
    </submittedName>
</protein>
<dbReference type="Proteomes" id="UP001161247">
    <property type="component" value="Chromosome 1"/>
</dbReference>
<evidence type="ECO:0000256" key="5">
    <source>
        <dbReference type="ARBA" id="ARBA00023242"/>
    </source>
</evidence>
<dbReference type="Pfam" id="PF03106">
    <property type="entry name" value="WRKY"/>
    <property type="match status" value="1"/>
</dbReference>
<feature type="domain" description="WRKY" evidence="9">
    <location>
        <begin position="237"/>
        <end position="303"/>
    </location>
</feature>
<keyword evidence="4" id="KW-0804">Transcription</keyword>
<dbReference type="PANTHER" id="PTHR32096:SF18">
    <property type="entry name" value="DISEASE RESISTANCE PROTEIN RRS1B-RELATED"/>
    <property type="match status" value="1"/>
</dbReference>
<organism evidence="10 11">
    <name type="scientific">Oldenlandia corymbosa var. corymbosa</name>
    <dbReference type="NCBI Taxonomy" id="529605"/>
    <lineage>
        <taxon>Eukaryota</taxon>
        <taxon>Viridiplantae</taxon>
        <taxon>Streptophyta</taxon>
        <taxon>Embryophyta</taxon>
        <taxon>Tracheophyta</taxon>
        <taxon>Spermatophyta</taxon>
        <taxon>Magnoliopsida</taxon>
        <taxon>eudicotyledons</taxon>
        <taxon>Gunneridae</taxon>
        <taxon>Pentapetalae</taxon>
        <taxon>asterids</taxon>
        <taxon>lamiids</taxon>
        <taxon>Gentianales</taxon>
        <taxon>Rubiaceae</taxon>
        <taxon>Rubioideae</taxon>
        <taxon>Spermacoceae</taxon>
        <taxon>Hedyotis-Oldenlandia complex</taxon>
        <taxon>Oldenlandia</taxon>
    </lineage>
</organism>
<evidence type="ECO:0000256" key="6">
    <source>
        <dbReference type="ARBA" id="ARBA00059805"/>
    </source>
</evidence>
<feature type="compositionally biased region" description="Polar residues" evidence="8">
    <location>
        <begin position="357"/>
        <end position="368"/>
    </location>
</feature>
<dbReference type="PANTHER" id="PTHR32096">
    <property type="entry name" value="WRKY TRANSCRIPTION FACTOR 30-RELATED-RELATED"/>
    <property type="match status" value="1"/>
</dbReference>
<keyword evidence="11" id="KW-1185">Reference proteome</keyword>
<feature type="compositionally biased region" description="Polar residues" evidence="8">
    <location>
        <begin position="333"/>
        <end position="345"/>
    </location>
</feature>
<dbReference type="SUPFAM" id="SSF118290">
    <property type="entry name" value="WRKY DNA-binding domain"/>
    <property type="match status" value="1"/>
</dbReference>
<keyword evidence="5" id="KW-0539">Nucleus</keyword>
<feature type="compositionally biased region" description="Basic and acidic residues" evidence="8">
    <location>
        <begin position="346"/>
        <end position="356"/>
    </location>
</feature>
<accession>A0AAV1C1J9</accession>
<dbReference type="InterPro" id="IPR044810">
    <property type="entry name" value="WRKY_plant"/>
</dbReference>
<feature type="compositionally biased region" description="Low complexity" evidence="8">
    <location>
        <begin position="313"/>
        <end position="332"/>
    </location>
</feature>
<evidence type="ECO:0000313" key="10">
    <source>
        <dbReference type="EMBL" id="CAI9089539.1"/>
    </source>
</evidence>
<dbReference type="GO" id="GO:0005634">
    <property type="term" value="C:nucleus"/>
    <property type="evidence" value="ECO:0007669"/>
    <property type="project" value="UniProtKB-SubCell"/>
</dbReference>
<dbReference type="SMART" id="SM00774">
    <property type="entry name" value="WRKY"/>
    <property type="match status" value="1"/>
</dbReference>
<feature type="region of interest" description="Disordered" evidence="8">
    <location>
        <begin position="109"/>
        <end position="130"/>
    </location>
</feature>
<name>A0AAV1C1J9_OLDCO</name>
<comment type="subcellular location">
    <subcellularLocation>
        <location evidence="1">Nucleus</location>
    </subcellularLocation>
</comment>
<dbReference type="GO" id="GO:0003700">
    <property type="term" value="F:DNA-binding transcription factor activity"/>
    <property type="evidence" value="ECO:0007669"/>
    <property type="project" value="InterPro"/>
</dbReference>
<keyword evidence="2" id="KW-0805">Transcription regulation</keyword>
<comment type="similarity">
    <text evidence="7">Belongs to the WRKY group II-e family.</text>
</comment>
<dbReference type="InterPro" id="IPR036576">
    <property type="entry name" value="WRKY_dom_sf"/>
</dbReference>
<evidence type="ECO:0000256" key="7">
    <source>
        <dbReference type="ARBA" id="ARBA00060761"/>
    </source>
</evidence>
<dbReference type="Gene3D" id="2.20.25.80">
    <property type="entry name" value="WRKY domain"/>
    <property type="match status" value="1"/>
</dbReference>
<evidence type="ECO:0000313" key="11">
    <source>
        <dbReference type="Proteomes" id="UP001161247"/>
    </source>
</evidence>
<feature type="compositionally biased region" description="Polar residues" evidence="8">
    <location>
        <begin position="302"/>
        <end position="312"/>
    </location>
</feature>
<comment type="function">
    <text evidence="6">Transcription factor. Interacts specifically with the W box (5'-(T)TGAC[CT]-3'), a frequently occurring elicitor-responsive cis-acting element.</text>
</comment>
<sequence>MCSRLLQKMENFQGDLTDMLLARSTHTTNFAPPAAEDELVSSAAGGSGAVEWQFSGNNNNNHNSKGGFLQMVDDFGDPFSNMRDPLFLNIPSSDFFAGSTTAVTATTATTSPSSETIMTSQQQPCNNNNKNNNNNIFPTTTKNMIQISMDSVKLPVSPRPVIGSPLVGSTTTNDHHLISCSNNNSGMNHSKGSMVENGGAQQQISSPRNTGLKRRKTQAKKVVCIPAPSPANSRPSSGEMVPSDLWAWRKYGQKPIKGSPYPRGYYRCSSSKGCSARKQVERSRTDPNMLVITYTSEHNHPWPTQRNALAGSTRNQPTTTTAKTTTTTTGSTSKPSNQSQKTTANAKEEFQKESALDHNQSSAPNSSKRPAVVKEEIDYTHNHHHDSNKRIKVDHHQQQYQDQEVQFDEGFQQTYRPSLPDHQLNHHNHSEDFFADLGELEADGPLNLLFTQGYSGDEEPENKSLDPFSFYDWVNSNTATTTTATTTATVTASVEEVNKGLL</sequence>
<dbReference type="AlphaFoldDB" id="A0AAV1C1J9"/>
<evidence type="ECO:0000256" key="2">
    <source>
        <dbReference type="ARBA" id="ARBA00023015"/>
    </source>
</evidence>
<dbReference type="InterPro" id="IPR003657">
    <property type="entry name" value="WRKY_dom"/>
</dbReference>
<evidence type="ECO:0000259" key="9">
    <source>
        <dbReference type="PROSITE" id="PS50811"/>
    </source>
</evidence>
<reference evidence="10" key="1">
    <citation type="submission" date="2023-03" db="EMBL/GenBank/DDBJ databases">
        <authorList>
            <person name="Julca I."/>
        </authorList>
    </citation>
    <scope>NUCLEOTIDE SEQUENCE</scope>
</reference>
<proteinExistence type="inferred from homology"/>
<dbReference type="PROSITE" id="PS50811">
    <property type="entry name" value="WRKY"/>
    <property type="match status" value="1"/>
</dbReference>
<evidence type="ECO:0000256" key="1">
    <source>
        <dbReference type="ARBA" id="ARBA00004123"/>
    </source>
</evidence>